<feature type="domain" description="PiggyBac transposable element-derived protein" evidence="2">
    <location>
        <begin position="519"/>
        <end position="587"/>
    </location>
</feature>
<dbReference type="PANTHER" id="PTHR46599:SF3">
    <property type="entry name" value="PIGGYBAC TRANSPOSABLE ELEMENT-DERIVED PROTEIN 4"/>
    <property type="match status" value="1"/>
</dbReference>
<name>A0A835GHW2_SPOEX</name>
<evidence type="ECO:0000256" key="1">
    <source>
        <dbReference type="SAM" id="MobiDB-lite"/>
    </source>
</evidence>
<gene>
    <name evidence="3" type="ORF">HW555_006481</name>
</gene>
<dbReference type="Pfam" id="PF13843">
    <property type="entry name" value="DDE_Tnp_1_7"/>
    <property type="match status" value="3"/>
</dbReference>
<evidence type="ECO:0000259" key="2">
    <source>
        <dbReference type="Pfam" id="PF13843"/>
    </source>
</evidence>
<feature type="domain" description="PiggyBac transposable element-derived protein" evidence="2">
    <location>
        <begin position="309"/>
        <end position="441"/>
    </location>
</feature>
<evidence type="ECO:0000313" key="4">
    <source>
        <dbReference type="Proteomes" id="UP000648187"/>
    </source>
</evidence>
<dbReference type="EMBL" id="JACKWZ010000097">
    <property type="protein sequence ID" value="KAF9416069.1"/>
    <property type="molecule type" value="Genomic_DNA"/>
</dbReference>
<dbReference type="PANTHER" id="PTHR46599">
    <property type="entry name" value="PIGGYBAC TRANSPOSABLE ELEMENT-DERIVED PROTEIN 4"/>
    <property type="match status" value="1"/>
</dbReference>
<feature type="region of interest" description="Disordered" evidence="1">
    <location>
        <begin position="63"/>
        <end position="89"/>
    </location>
</feature>
<keyword evidence="4" id="KW-1185">Reference proteome</keyword>
<organism evidence="3 4">
    <name type="scientific">Spodoptera exigua</name>
    <name type="common">Beet armyworm</name>
    <name type="synonym">Noctua fulgens</name>
    <dbReference type="NCBI Taxonomy" id="7107"/>
    <lineage>
        <taxon>Eukaryota</taxon>
        <taxon>Metazoa</taxon>
        <taxon>Ecdysozoa</taxon>
        <taxon>Arthropoda</taxon>
        <taxon>Hexapoda</taxon>
        <taxon>Insecta</taxon>
        <taxon>Pterygota</taxon>
        <taxon>Neoptera</taxon>
        <taxon>Endopterygota</taxon>
        <taxon>Lepidoptera</taxon>
        <taxon>Glossata</taxon>
        <taxon>Ditrysia</taxon>
        <taxon>Noctuoidea</taxon>
        <taxon>Noctuidae</taxon>
        <taxon>Amphipyrinae</taxon>
        <taxon>Spodoptera</taxon>
    </lineage>
</organism>
<comment type="caution">
    <text evidence="3">The sequence shown here is derived from an EMBL/GenBank/DDBJ whole genome shotgun (WGS) entry which is preliminary data.</text>
</comment>
<reference evidence="3" key="1">
    <citation type="submission" date="2020-08" db="EMBL/GenBank/DDBJ databases">
        <title>Spodoptera exigua strain:BAW_Kor-Di-RS1 Genome sequencing and assembly.</title>
        <authorList>
            <person name="Kim J."/>
            <person name="Nam H.Y."/>
            <person name="Kwon M."/>
            <person name="Choi J.H."/>
            <person name="Cho S.R."/>
            <person name="Kim G.-H."/>
        </authorList>
    </citation>
    <scope>NUCLEOTIDE SEQUENCE</scope>
    <source>
        <strain evidence="3">BAW_Kor-Di-RS1</strain>
        <tissue evidence="3">Whole-body</tissue>
    </source>
</reference>
<sequence>MTLQELPKQQRIIAEKIINDTLFLAEMGSLTISHTVPISTMKRRSDHLLELALKEEDVTNSNKRFETVTTDRKAREDKEEKPTAKRTSEKVLTEEDLIKLLELEEDDLEIENSQENVSDDCLYSDASEDATQLNEDTTQVCEDDNINSNEISQLASDEWKTERDPSILLLNVLDPKIRMRLWKDVTVPEIKTFFGILFHMGTIKINRVTDYWKKHPLFNLPAFSKYMSRIRFLLIMRSLNFEDALSNNMLSKININGSVSWQKASLRYKTLYPNRRIWSSYEDYCIYAGAFDTLLGGANHSEKVVLNLLSNYVNKVNLAQKLLTLKTYCSGTLRVNRKNNPKEVLERELKRGESIAKLNNSGICVLKWQDRRDVLMISSQHGSDMTSVTNRRGETVSKPEVIVKYNRYMDGIDHQNQMLAYYSCEHKTIRWYKKLGVNVFQQLLYKAGFSVTRTKTQLQDEVQLQNNKCTFFSNVLAKMMAQREKFYDAGVGSAGFKKKSEKTLHISVPLVPNNMEGNDPFDYFNLLANEEFFSMLVTKANSYAGKLVSQIKHPNSRLKLWKDITISEMKTFFGLLFHMGIKSVNRLLENAPFI</sequence>
<feature type="domain" description="PiggyBac transposable element-derived protein" evidence="2">
    <location>
        <begin position="180"/>
        <end position="245"/>
    </location>
</feature>
<proteinExistence type="predicted"/>
<evidence type="ECO:0000313" key="3">
    <source>
        <dbReference type="EMBL" id="KAF9416069.1"/>
    </source>
</evidence>
<protein>
    <recommendedName>
        <fullName evidence="2">PiggyBac transposable element-derived protein domain-containing protein</fullName>
    </recommendedName>
</protein>
<dbReference type="AlphaFoldDB" id="A0A835GHW2"/>
<accession>A0A835GHW2</accession>
<dbReference type="InterPro" id="IPR029526">
    <property type="entry name" value="PGBD"/>
</dbReference>
<dbReference type="Proteomes" id="UP000648187">
    <property type="component" value="Unassembled WGS sequence"/>
</dbReference>